<evidence type="ECO:0000313" key="3">
    <source>
        <dbReference type="Proteomes" id="UP000077115"/>
    </source>
</evidence>
<feature type="compositionally biased region" description="Low complexity" evidence="1">
    <location>
        <begin position="236"/>
        <end position="245"/>
    </location>
</feature>
<gene>
    <name evidence="2" type="ORF">BDEG_23432</name>
</gene>
<feature type="region of interest" description="Disordered" evidence="1">
    <location>
        <begin position="142"/>
        <end position="164"/>
    </location>
</feature>
<evidence type="ECO:0000313" key="2">
    <source>
        <dbReference type="EMBL" id="OAJ39601.1"/>
    </source>
</evidence>
<organism evidence="2 3">
    <name type="scientific">Batrachochytrium dendrobatidis (strain JEL423)</name>
    <dbReference type="NCBI Taxonomy" id="403673"/>
    <lineage>
        <taxon>Eukaryota</taxon>
        <taxon>Fungi</taxon>
        <taxon>Fungi incertae sedis</taxon>
        <taxon>Chytridiomycota</taxon>
        <taxon>Chytridiomycota incertae sedis</taxon>
        <taxon>Chytridiomycetes</taxon>
        <taxon>Rhizophydiales</taxon>
        <taxon>Rhizophydiales incertae sedis</taxon>
        <taxon>Batrachochytrium</taxon>
    </lineage>
</organism>
<accession>A0A177WJT7</accession>
<feature type="compositionally biased region" description="Acidic residues" evidence="1">
    <location>
        <begin position="151"/>
        <end position="160"/>
    </location>
</feature>
<dbReference type="EMBL" id="DS022303">
    <property type="protein sequence ID" value="OAJ39601.1"/>
    <property type="molecule type" value="Genomic_DNA"/>
</dbReference>
<dbReference type="Proteomes" id="UP000077115">
    <property type="component" value="Unassembled WGS sequence"/>
</dbReference>
<dbReference type="AlphaFoldDB" id="A0A177WJT7"/>
<evidence type="ECO:0000256" key="1">
    <source>
        <dbReference type="SAM" id="MobiDB-lite"/>
    </source>
</evidence>
<sequence>MIPIDAWTNLLEKVADIAKDVQTVSDADRTALWSVYSDLRRQLVRLKLDLLGNEQTQQQQERMQEQYAISVKDNALLTFNEFIGKWKPILEQLENHNIQILHDSSFVTTSAQDYADTARSARHGLNLETFDAELMDLAQMDSLSKSKPESESEPNPDPESDPAGHVLVEESTQMVIDSDDVLDLPNDTEAANDMVLDQQKASLDSSSDSRLHESTTSALQQTTSEVELSEEEPEDLGLGSQFEFL</sequence>
<protein>
    <submittedName>
        <fullName evidence="2">Uncharacterized protein</fullName>
    </submittedName>
</protein>
<name>A0A177WJT7_BATDL</name>
<dbReference type="VEuPathDB" id="FungiDB:BDEG_23432"/>
<reference evidence="2 3" key="2">
    <citation type="submission" date="2016-05" db="EMBL/GenBank/DDBJ databases">
        <title>Lineage-specific infection strategies underlie the spectrum of fungal disease in amphibians.</title>
        <authorList>
            <person name="Cuomo C.A."/>
            <person name="Farrer R.A."/>
            <person name="James T."/>
            <person name="Longcore J."/>
            <person name="Birren B."/>
        </authorList>
    </citation>
    <scope>NUCLEOTIDE SEQUENCE [LARGE SCALE GENOMIC DNA]</scope>
    <source>
        <strain evidence="2 3">JEL423</strain>
    </source>
</reference>
<feature type="region of interest" description="Disordered" evidence="1">
    <location>
        <begin position="183"/>
        <end position="245"/>
    </location>
</feature>
<reference evidence="2 3" key="1">
    <citation type="submission" date="2006-10" db="EMBL/GenBank/DDBJ databases">
        <title>The Genome Sequence of Batrachochytrium dendrobatidis JEL423.</title>
        <authorList>
            <consortium name="The Broad Institute Genome Sequencing Platform"/>
            <person name="Birren B."/>
            <person name="Lander E."/>
            <person name="Galagan J."/>
            <person name="Cuomo C."/>
            <person name="Devon K."/>
            <person name="Jaffe D."/>
            <person name="Butler J."/>
            <person name="Alvarez P."/>
            <person name="Gnerre S."/>
            <person name="Grabherr M."/>
            <person name="Kleber M."/>
            <person name="Mauceli E."/>
            <person name="Brockman W."/>
            <person name="Young S."/>
            <person name="LaButti K."/>
            <person name="Sykes S."/>
            <person name="DeCaprio D."/>
            <person name="Crawford M."/>
            <person name="Koehrsen M."/>
            <person name="Engels R."/>
            <person name="Montgomery P."/>
            <person name="Pearson M."/>
            <person name="Howarth C."/>
            <person name="Larson L."/>
            <person name="White J."/>
            <person name="O'Leary S."/>
            <person name="Kodira C."/>
            <person name="Zeng Q."/>
            <person name="Yandava C."/>
            <person name="Alvarado L."/>
            <person name="Longcore J."/>
            <person name="James T."/>
        </authorList>
    </citation>
    <scope>NUCLEOTIDE SEQUENCE [LARGE SCALE GENOMIC DNA]</scope>
    <source>
        <strain evidence="2 3">JEL423</strain>
    </source>
</reference>
<proteinExistence type="predicted"/>
<feature type="compositionally biased region" description="Polar residues" evidence="1">
    <location>
        <begin position="214"/>
        <end position="223"/>
    </location>
</feature>